<name>A0A1H0NN99_PSERE</name>
<evidence type="ECO:0000313" key="1">
    <source>
        <dbReference type="EMBL" id="SDO94163.1"/>
    </source>
</evidence>
<accession>A0A1H0NN99</accession>
<proteinExistence type="predicted"/>
<dbReference type="AlphaFoldDB" id="A0A1H0NN99"/>
<sequence>MKQKRGSVKSTFIDQARTKNPEPVAVLFS</sequence>
<dbReference type="Proteomes" id="UP000198549">
    <property type="component" value="Chromosome I"/>
</dbReference>
<dbReference type="EMBL" id="LT629709">
    <property type="protein sequence ID" value="SDO94163.1"/>
    <property type="molecule type" value="Genomic_DNA"/>
</dbReference>
<protein>
    <submittedName>
        <fullName evidence="1">Uncharacterized protein</fullName>
    </submittedName>
</protein>
<reference evidence="1 2" key="1">
    <citation type="submission" date="2016-10" db="EMBL/GenBank/DDBJ databases">
        <authorList>
            <person name="de Groot N.N."/>
        </authorList>
    </citation>
    <scope>NUCLEOTIDE SEQUENCE [LARGE SCALE GENOMIC DNA]</scope>
    <source>
        <strain evidence="1 2">BS3776</strain>
    </source>
</reference>
<gene>
    <name evidence="1" type="ORF">SAMN04490202_2316</name>
</gene>
<evidence type="ECO:0000313" key="2">
    <source>
        <dbReference type="Proteomes" id="UP000198549"/>
    </source>
</evidence>
<organism evidence="1 2">
    <name type="scientific">Pseudomonas reinekei</name>
    <dbReference type="NCBI Taxonomy" id="395598"/>
    <lineage>
        <taxon>Bacteria</taxon>
        <taxon>Pseudomonadati</taxon>
        <taxon>Pseudomonadota</taxon>
        <taxon>Gammaproteobacteria</taxon>
        <taxon>Pseudomonadales</taxon>
        <taxon>Pseudomonadaceae</taxon>
        <taxon>Pseudomonas</taxon>
    </lineage>
</organism>